<comment type="similarity">
    <text evidence="1 5">Belongs to the pseudouridine synthase RsuA family.</text>
</comment>
<dbReference type="InterPro" id="IPR002942">
    <property type="entry name" value="S4_RNA-bd"/>
</dbReference>
<dbReference type="CDD" id="cd02553">
    <property type="entry name" value="PseudoU_synth_RsuA"/>
    <property type="match status" value="1"/>
</dbReference>
<evidence type="ECO:0000313" key="7">
    <source>
        <dbReference type="EMBL" id="NNJ32550.1"/>
    </source>
</evidence>
<evidence type="ECO:0000259" key="6">
    <source>
        <dbReference type="SMART" id="SM00363"/>
    </source>
</evidence>
<dbReference type="InterPro" id="IPR020094">
    <property type="entry name" value="TruA/RsuA/RluB/E/F_N"/>
</dbReference>
<dbReference type="InterPro" id="IPR042092">
    <property type="entry name" value="PsdUridine_s_RsuA/RluB/E/F_cat"/>
</dbReference>
<dbReference type="InterPro" id="IPR006145">
    <property type="entry name" value="PsdUridine_synth_RsuA/RluA"/>
</dbReference>
<dbReference type="PANTHER" id="PTHR47683:SF4">
    <property type="entry name" value="PSEUDOURIDINE SYNTHASE"/>
    <property type="match status" value="1"/>
</dbReference>
<dbReference type="PROSITE" id="PS01149">
    <property type="entry name" value="PSI_RSU"/>
    <property type="match status" value="1"/>
</dbReference>
<evidence type="ECO:0000256" key="2">
    <source>
        <dbReference type="ARBA" id="ARBA00022884"/>
    </source>
</evidence>
<evidence type="ECO:0000256" key="5">
    <source>
        <dbReference type="RuleBase" id="RU003887"/>
    </source>
</evidence>
<gene>
    <name evidence="7" type="ORF">G9470_22570</name>
</gene>
<dbReference type="Gene3D" id="3.30.70.580">
    <property type="entry name" value="Pseudouridine synthase I, catalytic domain, N-terminal subdomain"/>
    <property type="match status" value="1"/>
</dbReference>
<dbReference type="PROSITE" id="PS50889">
    <property type="entry name" value="S4"/>
    <property type="match status" value="1"/>
</dbReference>
<dbReference type="InterPro" id="IPR050343">
    <property type="entry name" value="RsuA_PseudoU_synthase"/>
</dbReference>
<dbReference type="PANTHER" id="PTHR47683">
    <property type="entry name" value="PSEUDOURIDINE SYNTHASE FAMILY PROTEIN-RELATED"/>
    <property type="match status" value="1"/>
</dbReference>
<proteinExistence type="inferred from homology"/>
<dbReference type="EC" id="5.4.99.-" evidence="5"/>
<dbReference type="CDD" id="cd00165">
    <property type="entry name" value="S4"/>
    <property type="match status" value="1"/>
</dbReference>
<evidence type="ECO:0000313" key="8">
    <source>
        <dbReference type="Proteomes" id="UP000539052"/>
    </source>
</evidence>
<name>A0ABX1VWZ8_9FIRM</name>
<dbReference type="InterPro" id="IPR000748">
    <property type="entry name" value="PsdUridine_synth_RsuA/RluB/E/F"/>
</dbReference>
<accession>A0ABX1VWZ8</accession>
<dbReference type="SUPFAM" id="SSF55174">
    <property type="entry name" value="Alpha-L RNA-binding motif"/>
    <property type="match status" value="1"/>
</dbReference>
<protein>
    <recommendedName>
        <fullName evidence="5">Pseudouridine synthase</fullName>
        <ecNumber evidence="5">5.4.99.-</ecNumber>
    </recommendedName>
</protein>
<evidence type="ECO:0000256" key="4">
    <source>
        <dbReference type="PROSITE-ProRule" id="PRU00182"/>
    </source>
</evidence>
<dbReference type="NCBIfam" id="TIGR00093">
    <property type="entry name" value="pseudouridine synthase"/>
    <property type="match status" value="1"/>
</dbReference>
<dbReference type="EMBL" id="JAAOXG010000059">
    <property type="protein sequence ID" value="NNJ32550.1"/>
    <property type="molecule type" value="Genomic_DNA"/>
</dbReference>
<evidence type="ECO:0000256" key="3">
    <source>
        <dbReference type="ARBA" id="ARBA00023235"/>
    </source>
</evidence>
<dbReference type="Proteomes" id="UP000539052">
    <property type="component" value="Unassembled WGS sequence"/>
</dbReference>
<keyword evidence="2 4" id="KW-0694">RNA-binding</keyword>
<dbReference type="Gene3D" id="3.30.70.1560">
    <property type="entry name" value="Alpha-L RNA-binding motif"/>
    <property type="match status" value="1"/>
</dbReference>
<evidence type="ECO:0000256" key="1">
    <source>
        <dbReference type="ARBA" id="ARBA00008348"/>
    </source>
</evidence>
<sequence>MKEIRLDKYLTEMGEGTRSQIKEMARKGRITVDGIPEKKSERKIIPDQNVIAVDGRTISYAEFEYYMLCKPQGVVSATEDKRYQTVIDLITDRKRGDLFPVGRLDIDTEGLLLITNDGDLAHQLLSPKKHVDKVYYAKIDGEIPADAAKRMEEGVELEDGTLTMPARLEILEYGKPSTILLTIREGKFHQVKRMFEALGCSVVYLKRLSMGSLKLDENLQPGDYRPLTIEEIDLLKSHGKEEKTKDVK</sequence>
<dbReference type="InterPro" id="IPR036986">
    <property type="entry name" value="S4_RNA-bd_sf"/>
</dbReference>
<dbReference type="SMART" id="SM00363">
    <property type="entry name" value="S4"/>
    <property type="match status" value="1"/>
</dbReference>
<feature type="domain" description="RNA-binding S4" evidence="6">
    <location>
        <begin position="4"/>
        <end position="62"/>
    </location>
</feature>
<organism evidence="7 8">
    <name type="scientific">Lacrimispora defluvii</name>
    <dbReference type="NCBI Taxonomy" id="2719233"/>
    <lineage>
        <taxon>Bacteria</taxon>
        <taxon>Bacillati</taxon>
        <taxon>Bacillota</taxon>
        <taxon>Clostridia</taxon>
        <taxon>Lachnospirales</taxon>
        <taxon>Lachnospiraceae</taxon>
        <taxon>Lacrimispora</taxon>
    </lineage>
</organism>
<dbReference type="Pfam" id="PF01479">
    <property type="entry name" value="S4"/>
    <property type="match status" value="1"/>
</dbReference>
<dbReference type="InterPro" id="IPR018496">
    <property type="entry name" value="PsdUridine_synth_RsuA/RluB_CS"/>
</dbReference>
<keyword evidence="3 5" id="KW-0413">Isomerase</keyword>
<dbReference type="Gene3D" id="3.10.290.10">
    <property type="entry name" value="RNA-binding S4 domain"/>
    <property type="match status" value="1"/>
</dbReference>
<dbReference type="SUPFAM" id="SSF55120">
    <property type="entry name" value="Pseudouridine synthase"/>
    <property type="match status" value="1"/>
</dbReference>
<keyword evidence="8" id="KW-1185">Reference proteome</keyword>
<dbReference type="Pfam" id="PF00849">
    <property type="entry name" value="PseudoU_synth_2"/>
    <property type="match status" value="1"/>
</dbReference>
<comment type="caution">
    <text evidence="7">The sequence shown here is derived from an EMBL/GenBank/DDBJ whole genome shotgun (WGS) entry which is preliminary data.</text>
</comment>
<reference evidence="7 8" key="1">
    <citation type="submission" date="2020-03" db="EMBL/GenBank/DDBJ databases">
        <title>Genome Sequence of industrial isolate, B5A.</title>
        <authorList>
            <person name="Sharma S."/>
            <person name="Patil P.B."/>
            <person name="Korpole S."/>
        </authorList>
    </citation>
    <scope>NUCLEOTIDE SEQUENCE [LARGE SCALE GENOMIC DNA]</scope>
    <source>
        <strain evidence="7 8">PI-S10-B5A</strain>
    </source>
</reference>
<dbReference type="InterPro" id="IPR020103">
    <property type="entry name" value="PsdUridine_synth_cat_dom_sf"/>
</dbReference>
<dbReference type="RefSeq" id="WP_170823610.1">
    <property type="nucleotide sequence ID" value="NZ_JAAOXG010000059.1"/>
</dbReference>